<evidence type="ECO:0000313" key="5">
    <source>
        <dbReference type="EMBL" id="NFV28043.1"/>
    </source>
</evidence>
<protein>
    <submittedName>
        <fullName evidence="5">HAD-IIB family hydrolase</fullName>
    </submittedName>
</protein>
<dbReference type="SUPFAM" id="SSF56784">
    <property type="entry name" value="HAD-like"/>
    <property type="match status" value="1"/>
</dbReference>
<dbReference type="NCBIfam" id="TIGR01484">
    <property type="entry name" value="HAD-SF-IIB"/>
    <property type="match status" value="1"/>
</dbReference>
<dbReference type="PANTHER" id="PTHR10357:SF178">
    <property type="entry name" value="OLIGO-1,6-GLUCOSIDASE 3-RELATED"/>
    <property type="match status" value="1"/>
</dbReference>
<dbReference type="SUPFAM" id="SSF51445">
    <property type="entry name" value="(Trans)glycosidases"/>
    <property type="match status" value="1"/>
</dbReference>
<gene>
    <name evidence="5" type="ORF">FDG31_18280</name>
</gene>
<dbReference type="Gene3D" id="3.30.1240.10">
    <property type="match status" value="1"/>
</dbReference>
<dbReference type="Gene3D" id="3.20.20.80">
    <property type="entry name" value="Glycosidases"/>
    <property type="match status" value="1"/>
</dbReference>
<dbReference type="SMART" id="SM00642">
    <property type="entry name" value="Aamy"/>
    <property type="match status" value="1"/>
</dbReference>
<dbReference type="InterPro" id="IPR023214">
    <property type="entry name" value="HAD_sf"/>
</dbReference>
<dbReference type="InterPro" id="IPR045857">
    <property type="entry name" value="O16G_dom_2"/>
</dbReference>
<evidence type="ECO:0000256" key="3">
    <source>
        <dbReference type="ARBA" id="ARBA00023295"/>
    </source>
</evidence>
<dbReference type="FunFam" id="3.20.20.80:FF:000064">
    <property type="entry name" value="Oligo-1,6-glucosidase"/>
    <property type="match status" value="1"/>
</dbReference>
<organism evidence="5 6">
    <name type="scientific">Clostridium botulinum</name>
    <dbReference type="NCBI Taxonomy" id="1491"/>
    <lineage>
        <taxon>Bacteria</taxon>
        <taxon>Bacillati</taxon>
        <taxon>Bacillota</taxon>
        <taxon>Clostridia</taxon>
        <taxon>Eubacteriales</taxon>
        <taxon>Clostridiaceae</taxon>
        <taxon>Clostridium</taxon>
    </lineage>
</organism>
<feature type="domain" description="Glycosyl hydrolase family 13 catalytic" evidence="4">
    <location>
        <begin position="276"/>
        <end position="680"/>
    </location>
</feature>
<dbReference type="Pfam" id="PF08282">
    <property type="entry name" value="Hydrolase_3"/>
    <property type="match status" value="1"/>
</dbReference>
<dbReference type="SUPFAM" id="SSF51011">
    <property type="entry name" value="Glycosyl hydrolase domain"/>
    <property type="match status" value="1"/>
</dbReference>
<dbReference type="EMBL" id="SXFB01000029">
    <property type="protein sequence ID" value="NFV28043.1"/>
    <property type="molecule type" value="Genomic_DNA"/>
</dbReference>
<dbReference type="InterPro" id="IPR006379">
    <property type="entry name" value="HAD-SF_hydro_IIB"/>
</dbReference>
<sequence>MYRIIFFDIDGTLRDESYGIPETAKVAVKISQKNGYYVCLCTGRSVGTIQDDVLDLSFDGVIAGGGSYIEFENRILKNSFFKTSKIEEACCYLSNESEETGFTFESDDIVFMNKEAVEILKSLNKEKIKLLTDKEKRYIEESQKIIYENNICKFNSEVHRVNKICLWAKEDVFKNVKNIFSYGGFQLAQSFKFDSRNYYEIIQKNCNKGESIVMLCNYLNIPMKETIAFGDGINDIDMLKVVGNSVGVKGGSKEILYKGDDMVMKRQWWQNEIVYQIYPKSFNDSNNDGIGDIKGITEKLDYLSDLGITMLWICPIYKSPMDDNGYDISDYFDLAPEFGTTDDLEELIKKAKERGIKIILDLVINHTSDEHEWFKKAMNYPESKFHDYYIFKDGQEVPNNWRSVFGGSVWEKVEGRDEYYFHAFGKKQPDLNWENEEVRRTLYAMVNHWLEKGIAGFRIDAITFIKKNLTYSSLEADGVDGLVKCTKTSRNQPGIEEFLHELKRETFDKYNCVTVAEAPGVSYDELDDFIGVNGYFSMIFDFKYADLDVASGSEWFKRIKWTIKELREKIMESQMSIQKYGWGANFIENHDQPRSTTKYLLDKEKSNDAIKNLGAMYFLLRGTPFIYQGQELGMTNFERKSIEEFNDISSIDQYYRSIKEGLTEEEALKIINLRSRDNSRTPFPWNSSQYGGFSTVKPWLGMIDNYKEINAKSQIGNEDSIYEFYKQMIDFRQNSVYSECLIYGDINEIKTLNDEVIAYTRELENQTIYCYFNFGENSIFEPLNTKSKKVIFNNLKDYDLKEDGIILKSNQALLVTTK</sequence>
<keyword evidence="3" id="KW-0326">Glycosidase</keyword>
<dbReference type="InterPro" id="IPR017853">
    <property type="entry name" value="GH"/>
</dbReference>
<dbReference type="GO" id="GO:0004556">
    <property type="term" value="F:alpha-amylase activity"/>
    <property type="evidence" value="ECO:0007669"/>
    <property type="project" value="TreeGrafter"/>
</dbReference>
<dbReference type="Proteomes" id="UP000486903">
    <property type="component" value="Unassembled WGS sequence"/>
</dbReference>
<evidence type="ECO:0000256" key="2">
    <source>
        <dbReference type="ARBA" id="ARBA00022801"/>
    </source>
</evidence>
<dbReference type="AlphaFoldDB" id="A0A6B4JRS2"/>
<accession>A0A6B4JRS2</accession>
<evidence type="ECO:0000259" key="4">
    <source>
        <dbReference type="SMART" id="SM00642"/>
    </source>
</evidence>
<proteinExistence type="inferred from homology"/>
<dbReference type="FunFam" id="3.90.400.10:FF:000002">
    <property type="entry name" value="Sucrose isomerase"/>
    <property type="match status" value="1"/>
</dbReference>
<dbReference type="Pfam" id="PF00128">
    <property type="entry name" value="Alpha-amylase"/>
    <property type="match status" value="1"/>
</dbReference>
<keyword evidence="2 5" id="KW-0378">Hydrolase</keyword>
<dbReference type="GO" id="GO:0009313">
    <property type="term" value="P:oligosaccharide catabolic process"/>
    <property type="evidence" value="ECO:0007669"/>
    <property type="project" value="TreeGrafter"/>
</dbReference>
<dbReference type="RefSeq" id="WP_003370583.1">
    <property type="nucleotide sequence ID" value="NZ_JACBBA010000013.1"/>
</dbReference>
<evidence type="ECO:0000256" key="1">
    <source>
        <dbReference type="ARBA" id="ARBA00008061"/>
    </source>
</evidence>
<dbReference type="InterPro" id="IPR036412">
    <property type="entry name" value="HAD-like_sf"/>
</dbReference>
<name>A0A6B4JRS2_CLOBO</name>
<reference evidence="5 6" key="1">
    <citation type="submission" date="2019-04" db="EMBL/GenBank/DDBJ databases">
        <title>Genome sequencing of Clostridium botulinum Groups I-IV and Clostridium butyricum.</title>
        <authorList>
            <person name="Brunt J."/>
            <person name="Van Vliet A.H.M."/>
            <person name="Stringer S.C."/>
            <person name="Carter A.T."/>
            <person name="Peck M.W."/>
        </authorList>
    </citation>
    <scope>NUCLEOTIDE SEQUENCE [LARGE SCALE GENOMIC DNA]</scope>
    <source>
        <strain evidence="5 6">BL81</strain>
    </source>
</reference>
<dbReference type="CDD" id="cd11333">
    <property type="entry name" value="AmyAc_SI_OligoGlu_DGase"/>
    <property type="match status" value="1"/>
</dbReference>
<dbReference type="SFLD" id="SFLDG01140">
    <property type="entry name" value="C2.B:_Phosphomannomutase_and_P"/>
    <property type="match status" value="1"/>
</dbReference>
<comment type="similarity">
    <text evidence="1">Belongs to the glycosyl hydrolase 13 family.</text>
</comment>
<dbReference type="InterPro" id="IPR006047">
    <property type="entry name" value="GH13_cat_dom"/>
</dbReference>
<dbReference type="Gene3D" id="3.40.50.1000">
    <property type="entry name" value="HAD superfamily/HAD-like"/>
    <property type="match status" value="1"/>
</dbReference>
<dbReference type="PANTHER" id="PTHR10357">
    <property type="entry name" value="ALPHA-AMYLASE FAMILY MEMBER"/>
    <property type="match status" value="1"/>
</dbReference>
<evidence type="ECO:0000313" key="6">
    <source>
        <dbReference type="Proteomes" id="UP000486903"/>
    </source>
</evidence>
<comment type="caution">
    <text evidence="5">The sequence shown here is derived from an EMBL/GenBank/DDBJ whole genome shotgun (WGS) entry which is preliminary data.</text>
</comment>
<dbReference type="Gene3D" id="3.90.400.10">
    <property type="entry name" value="Oligo-1,6-glucosidase, Domain 2"/>
    <property type="match status" value="1"/>
</dbReference>
<dbReference type="GO" id="GO:0016791">
    <property type="term" value="F:phosphatase activity"/>
    <property type="evidence" value="ECO:0007669"/>
    <property type="project" value="UniProtKB-ARBA"/>
</dbReference>
<dbReference type="SFLD" id="SFLDS00003">
    <property type="entry name" value="Haloacid_Dehalogenase"/>
    <property type="match status" value="1"/>
</dbReference>